<accession>A0A556U910</accession>
<evidence type="ECO:0000313" key="1">
    <source>
        <dbReference type="EMBL" id="TSO15276.1"/>
    </source>
</evidence>
<dbReference type="AlphaFoldDB" id="A0A556U910"/>
<name>A0A556U910_BAGYA</name>
<dbReference type="Proteomes" id="UP000319801">
    <property type="component" value="Unassembled WGS sequence"/>
</dbReference>
<organism evidence="1 2">
    <name type="scientific">Bagarius yarrelli</name>
    <name type="common">Goonch</name>
    <name type="synonym">Bagrus yarrelli</name>
    <dbReference type="NCBI Taxonomy" id="175774"/>
    <lineage>
        <taxon>Eukaryota</taxon>
        <taxon>Metazoa</taxon>
        <taxon>Chordata</taxon>
        <taxon>Craniata</taxon>
        <taxon>Vertebrata</taxon>
        <taxon>Euteleostomi</taxon>
        <taxon>Actinopterygii</taxon>
        <taxon>Neopterygii</taxon>
        <taxon>Teleostei</taxon>
        <taxon>Ostariophysi</taxon>
        <taxon>Siluriformes</taxon>
        <taxon>Sisoridae</taxon>
        <taxon>Sisorinae</taxon>
        <taxon>Bagarius</taxon>
    </lineage>
</organism>
<evidence type="ECO:0000313" key="2">
    <source>
        <dbReference type="Proteomes" id="UP000319801"/>
    </source>
</evidence>
<gene>
    <name evidence="1" type="ORF">Baya_9922</name>
</gene>
<protein>
    <submittedName>
        <fullName evidence="1">Uncharacterized protein</fullName>
    </submittedName>
</protein>
<sequence length="56" mass="6021">MPQNGFRLSDLSTSVLLLLPVVSAIVICISSFSPPRANTSFAIAMTGRRKMLRNAA</sequence>
<reference evidence="1 2" key="1">
    <citation type="journal article" date="2019" name="Genome Biol. Evol.">
        <title>Whole-Genome Sequencing of the Giant Devil Catfish, Bagarius yarrelli.</title>
        <authorList>
            <person name="Jiang W."/>
            <person name="Lv Y."/>
            <person name="Cheng L."/>
            <person name="Yang K."/>
            <person name="Chao B."/>
            <person name="Wang X."/>
            <person name="Li Y."/>
            <person name="Pan X."/>
            <person name="You X."/>
            <person name="Zhang Y."/>
            <person name="Yang J."/>
            <person name="Li J."/>
            <person name="Zhang X."/>
            <person name="Liu S."/>
            <person name="Sun C."/>
            <person name="Yang J."/>
            <person name="Shi Q."/>
        </authorList>
    </citation>
    <scope>NUCLEOTIDE SEQUENCE [LARGE SCALE GENOMIC DNA]</scope>
    <source>
        <strain evidence="1">JWS20170419001</strain>
        <tissue evidence="1">Muscle</tissue>
    </source>
</reference>
<keyword evidence="2" id="KW-1185">Reference proteome</keyword>
<comment type="caution">
    <text evidence="1">The sequence shown here is derived from an EMBL/GenBank/DDBJ whole genome shotgun (WGS) entry which is preliminary data.</text>
</comment>
<proteinExistence type="predicted"/>
<dbReference type="EMBL" id="VCAZ01000064">
    <property type="protein sequence ID" value="TSO15276.1"/>
    <property type="molecule type" value="Genomic_DNA"/>
</dbReference>